<name>A0ABV4B5J7_9BURK</name>
<comment type="caution">
    <text evidence="1">The sequence shown here is derived from an EMBL/GenBank/DDBJ whole genome shotgun (WGS) entry which is preliminary data.</text>
</comment>
<protein>
    <submittedName>
        <fullName evidence="1">Uncharacterized protein</fullName>
    </submittedName>
</protein>
<proteinExistence type="predicted"/>
<evidence type="ECO:0000313" key="1">
    <source>
        <dbReference type="EMBL" id="MEY2252573.1"/>
    </source>
</evidence>
<dbReference type="Proteomes" id="UP001562178">
    <property type="component" value="Unassembled WGS sequence"/>
</dbReference>
<dbReference type="EMBL" id="JBGBDC010000007">
    <property type="protein sequence ID" value="MEY2252573.1"/>
    <property type="molecule type" value="Genomic_DNA"/>
</dbReference>
<accession>A0ABV4B5J7</accession>
<evidence type="ECO:0000313" key="2">
    <source>
        <dbReference type="Proteomes" id="UP001562178"/>
    </source>
</evidence>
<gene>
    <name evidence="1" type="ORF">AB7A72_16260</name>
</gene>
<sequence length="173" mass="19276">MLALSGGKTKLVDVDFRFSCHCYSRGLREGEMAPEGLAVPDGSKEMPRPRIFDLERYALSKGIAGMIDQLIANNSIVTKSRHENFFCVDNVLGNRNGCSETVSYFIFMHAKKVEDPGRPKTILVTVESAYAAMEGIPNPVGQGSRFFGQMLGERWEPLNKGITAKGRNKRKRF</sequence>
<reference evidence="1 2" key="1">
    <citation type="journal article" date="2016" name="Int. J. Syst. Evol. Microbiol.">
        <title>Description of Comamonas sediminis sp. nov., isolated from lagoon sediments.</title>
        <authorList>
            <person name="Subhash Y."/>
            <person name="Bang J.J."/>
            <person name="You T.H."/>
            <person name="Lee S.S."/>
        </authorList>
    </citation>
    <scope>NUCLEOTIDE SEQUENCE [LARGE SCALE GENOMIC DNA]</scope>
    <source>
        <strain evidence="1 2">JCM 31169</strain>
    </source>
</reference>
<keyword evidence="2" id="KW-1185">Reference proteome</keyword>
<organism evidence="1 2">
    <name type="scientific">Comamonas sediminis</name>
    <dbReference type="NCBI Taxonomy" id="1783360"/>
    <lineage>
        <taxon>Bacteria</taxon>
        <taxon>Pseudomonadati</taxon>
        <taxon>Pseudomonadota</taxon>
        <taxon>Betaproteobacteria</taxon>
        <taxon>Burkholderiales</taxon>
        <taxon>Comamonadaceae</taxon>
        <taxon>Comamonas</taxon>
    </lineage>
</organism>